<feature type="transmembrane region" description="Helical" evidence="5">
    <location>
        <begin position="240"/>
        <end position="259"/>
    </location>
</feature>
<protein>
    <submittedName>
        <fullName evidence="7">ABC transporter permease</fullName>
    </submittedName>
</protein>
<sequence>MNKVLLIIQREYLVRVKKKSFVVMTLLVPGLILVMYGIIFLIVKNSDEINATHVIRVHDESGIFQGKFHNKKNLQFINAASATEQAKADKNTNKDDFLLNISPDYTKKDGVQILSRSKPNFTIVSSIEDQMKQIASDNSMVQAGIDTAKLHKINPDINIKSLEITDKGVKDSSVGAAYGAGIAGAILIYISLFIYGAQVMRGVIEEKTNRIIEVIVSSVKPFQLMLGKIIGVGMVGLTQFLLWIILSTGVTVIAGNIFMKDKLPIKTEKNYHKPGEVVSKSTAAAQQSTVPKSPAMGFYDSLQTINFTYILSCFIFYFITGYLLYSALFAAVGSAVDSETETQQFMFPITLPLLFTYILSFAFLINNPDSSLAFWLSIIPFTAPVAMMVRVPFGVPDWQLFLSGALMIGGFLFTTWVASRIYRVGILMYGKKTSYKELVKWFFYKE</sequence>
<name>A0ABR9XFW1_9SPHI</name>
<proteinExistence type="predicted"/>
<feature type="transmembrane region" description="Helical" evidence="5">
    <location>
        <begin position="306"/>
        <end position="325"/>
    </location>
</feature>
<keyword evidence="3 5" id="KW-1133">Transmembrane helix</keyword>
<dbReference type="Proteomes" id="UP000632774">
    <property type="component" value="Unassembled WGS sequence"/>
</dbReference>
<comment type="caution">
    <text evidence="7">The sequence shown here is derived from an EMBL/GenBank/DDBJ whole genome shotgun (WGS) entry which is preliminary data.</text>
</comment>
<evidence type="ECO:0000313" key="8">
    <source>
        <dbReference type="Proteomes" id="UP000632774"/>
    </source>
</evidence>
<evidence type="ECO:0000256" key="4">
    <source>
        <dbReference type="ARBA" id="ARBA00023136"/>
    </source>
</evidence>
<evidence type="ECO:0000259" key="6">
    <source>
        <dbReference type="Pfam" id="PF12698"/>
    </source>
</evidence>
<gene>
    <name evidence="7" type="ORF">IRJ18_07960</name>
</gene>
<feature type="transmembrane region" description="Helical" evidence="5">
    <location>
        <begin position="176"/>
        <end position="199"/>
    </location>
</feature>
<reference evidence="7 8" key="1">
    <citation type="submission" date="2020-10" db="EMBL/GenBank/DDBJ databases">
        <title>Mucilaginibacter mali sp. nov., isolated from rhizosphere soil of apple orchard.</title>
        <authorList>
            <person name="Lee J.-S."/>
            <person name="Kim H.S."/>
            <person name="Kim J.-S."/>
        </authorList>
    </citation>
    <scope>NUCLEOTIDE SEQUENCE [LARGE SCALE GENOMIC DNA]</scope>
    <source>
        <strain evidence="7 8">KCTC 23157</strain>
    </source>
</reference>
<evidence type="ECO:0000313" key="7">
    <source>
        <dbReference type="EMBL" id="MBE9666291.1"/>
    </source>
</evidence>
<dbReference type="PANTHER" id="PTHR43471">
    <property type="entry name" value="ABC TRANSPORTER PERMEASE"/>
    <property type="match status" value="1"/>
</dbReference>
<evidence type="ECO:0000256" key="5">
    <source>
        <dbReference type="SAM" id="Phobius"/>
    </source>
</evidence>
<dbReference type="InterPro" id="IPR013525">
    <property type="entry name" value="ABC2_TM"/>
</dbReference>
<keyword evidence="8" id="KW-1185">Reference proteome</keyword>
<dbReference type="EMBL" id="JADFFM010000001">
    <property type="protein sequence ID" value="MBE9666291.1"/>
    <property type="molecule type" value="Genomic_DNA"/>
</dbReference>
<evidence type="ECO:0000256" key="3">
    <source>
        <dbReference type="ARBA" id="ARBA00022989"/>
    </source>
</evidence>
<feature type="transmembrane region" description="Helical" evidence="5">
    <location>
        <begin position="211"/>
        <end position="234"/>
    </location>
</feature>
<keyword evidence="4 5" id="KW-0472">Membrane</keyword>
<evidence type="ECO:0000256" key="1">
    <source>
        <dbReference type="ARBA" id="ARBA00004141"/>
    </source>
</evidence>
<dbReference type="SUPFAM" id="SSF53850">
    <property type="entry name" value="Periplasmic binding protein-like II"/>
    <property type="match status" value="1"/>
</dbReference>
<dbReference type="PANTHER" id="PTHR43471:SF3">
    <property type="entry name" value="ABC TRANSPORTER PERMEASE PROTEIN NATB"/>
    <property type="match status" value="1"/>
</dbReference>
<feature type="transmembrane region" description="Helical" evidence="5">
    <location>
        <begin position="345"/>
        <end position="365"/>
    </location>
</feature>
<feature type="transmembrane region" description="Helical" evidence="5">
    <location>
        <begin position="399"/>
        <end position="422"/>
    </location>
</feature>
<dbReference type="Gene3D" id="3.40.190.10">
    <property type="entry name" value="Periplasmic binding protein-like II"/>
    <property type="match status" value="1"/>
</dbReference>
<keyword evidence="2 5" id="KW-0812">Transmembrane</keyword>
<evidence type="ECO:0000256" key="2">
    <source>
        <dbReference type="ARBA" id="ARBA00022692"/>
    </source>
</evidence>
<comment type="subcellular location">
    <subcellularLocation>
        <location evidence="1">Membrane</location>
        <topology evidence="1">Multi-pass membrane protein</topology>
    </subcellularLocation>
</comment>
<accession>A0ABR9XFW1</accession>
<feature type="transmembrane region" description="Helical" evidence="5">
    <location>
        <begin position="21"/>
        <end position="43"/>
    </location>
</feature>
<feature type="domain" description="ABC-2 type transporter transmembrane" evidence="6">
    <location>
        <begin position="19"/>
        <end position="419"/>
    </location>
</feature>
<dbReference type="Pfam" id="PF12698">
    <property type="entry name" value="ABC2_membrane_3"/>
    <property type="match status" value="1"/>
</dbReference>
<feature type="transmembrane region" description="Helical" evidence="5">
    <location>
        <begin position="372"/>
        <end position="393"/>
    </location>
</feature>
<organism evidence="7 8">
    <name type="scientific">Mucilaginibacter boryungensis</name>
    <dbReference type="NCBI Taxonomy" id="768480"/>
    <lineage>
        <taxon>Bacteria</taxon>
        <taxon>Pseudomonadati</taxon>
        <taxon>Bacteroidota</taxon>
        <taxon>Sphingobacteriia</taxon>
        <taxon>Sphingobacteriales</taxon>
        <taxon>Sphingobacteriaceae</taxon>
        <taxon>Mucilaginibacter</taxon>
    </lineage>
</organism>
<dbReference type="RefSeq" id="WP_194105659.1">
    <property type="nucleotide sequence ID" value="NZ_JADFFM010000001.1"/>
</dbReference>